<protein>
    <submittedName>
        <fullName evidence="3">Uncharacterized protein</fullName>
    </submittedName>
</protein>
<evidence type="ECO:0000313" key="4">
    <source>
        <dbReference type="Proteomes" id="UP001241072"/>
    </source>
</evidence>
<name>A0ABT9BP27_9MICO</name>
<gene>
    <name evidence="3" type="ORF">Q5716_11165</name>
</gene>
<dbReference type="Proteomes" id="UP001241072">
    <property type="component" value="Unassembled WGS sequence"/>
</dbReference>
<reference evidence="3 4" key="1">
    <citation type="submission" date="2023-07" db="EMBL/GenBank/DDBJ databases">
        <title>Protaetiibacter sp. nov WY-16 isolated from soil.</title>
        <authorList>
            <person name="Liu B."/>
            <person name="Wan Y."/>
        </authorList>
    </citation>
    <scope>NUCLEOTIDE SEQUENCE [LARGE SCALE GENOMIC DNA]</scope>
    <source>
        <strain evidence="3 4">WY-16</strain>
    </source>
</reference>
<evidence type="ECO:0000256" key="1">
    <source>
        <dbReference type="SAM" id="MobiDB-lite"/>
    </source>
</evidence>
<evidence type="ECO:0000256" key="2">
    <source>
        <dbReference type="SAM" id="Phobius"/>
    </source>
</evidence>
<comment type="caution">
    <text evidence="3">The sequence shown here is derived from an EMBL/GenBank/DDBJ whole genome shotgun (WGS) entry which is preliminary data.</text>
</comment>
<feature type="region of interest" description="Disordered" evidence="1">
    <location>
        <begin position="154"/>
        <end position="174"/>
    </location>
</feature>
<keyword evidence="2" id="KW-0472">Membrane</keyword>
<keyword evidence="2" id="KW-1133">Transmembrane helix</keyword>
<accession>A0ABT9BP27</accession>
<feature type="transmembrane region" description="Helical" evidence="2">
    <location>
        <begin position="35"/>
        <end position="64"/>
    </location>
</feature>
<evidence type="ECO:0000313" key="3">
    <source>
        <dbReference type="EMBL" id="MDO7882784.1"/>
    </source>
</evidence>
<keyword evidence="4" id="KW-1185">Reference proteome</keyword>
<feature type="transmembrane region" description="Helical" evidence="2">
    <location>
        <begin position="76"/>
        <end position="102"/>
    </location>
</feature>
<feature type="transmembrane region" description="Helical" evidence="2">
    <location>
        <begin position="130"/>
        <end position="149"/>
    </location>
</feature>
<dbReference type="EMBL" id="JAUQUB010000002">
    <property type="protein sequence ID" value="MDO7882784.1"/>
    <property type="molecule type" value="Genomic_DNA"/>
</dbReference>
<sequence>MTDAQTPATSPAVPAAPENVSRGTLFALASIPAAVVLYALVGGLFGGFFGLAALLVPPIAVWLYERGAGGPLSRRGWLPVIGITIGSLVLGILAGFVGAAYASYTAVGGKELFGSAFWTTVRMLLSSPDALLPILLGLGFGIVALVGLLRRPRPGAPAQQSAAPLEQPPAPPQA</sequence>
<dbReference type="RefSeq" id="WP_305003216.1">
    <property type="nucleotide sequence ID" value="NZ_JAUQUB010000002.1"/>
</dbReference>
<organism evidence="3 4">
    <name type="scientific">Antiquaquibacter soli</name>
    <dbReference type="NCBI Taxonomy" id="3064523"/>
    <lineage>
        <taxon>Bacteria</taxon>
        <taxon>Bacillati</taxon>
        <taxon>Actinomycetota</taxon>
        <taxon>Actinomycetes</taxon>
        <taxon>Micrococcales</taxon>
        <taxon>Microbacteriaceae</taxon>
        <taxon>Antiquaquibacter</taxon>
    </lineage>
</organism>
<feature type="compositionally biased region" description="Low complexity" evidence="1">
    <location>
        <begin position="156"/>
        <end position="165"/>
    </location>
</feature>
<keyword evidence="2" id="KW-0812">Transmembrane</keyword>
<proteinExistence type="predicted"/>